<dbReference type="InterPro" id="IPR003661">
    <property type="entry name" value="HisK_dim/P_dom"/>
</dbReference>
<evidence type="ECO:0000256" key="8">
    <source>
        <dbReference type="ARBA" id="ARBA00022741"/>
    </source>
</evidence>
<dbReference type="PROSITE" id="PS50109">
    <property type="entry name" value="HIS_KIN"/>
    <property type="match status" value="1"/>
</dbReference>
<feature type="domain" description="Histidine kinase" evidence="15">
    <location>
        <begin position="450"/>
        <end position="673"/>
    </location>
</feature>
<dbReference type="RefSeq" id="WP_015851004.1">
    <property type="nucleotide sequence ID" value="NC_012881.1"/>
</dbReference>
<keyword evidence="8" id="KW-0547">Nucleotide-binding</keyword>
<dbReference type="Gene3D" id="3.30.565.10">
    <property type="entry name" value="Histidine kinase-like ATPase, C-terminal domain"/>
    <property type="match status" value="1"/>
</dbReference>
<evidence type="ECO:0000256" key="7">
    <source>
        <dbReference type="ARBA" id="ARBA00022692"/>
    </source>
</evidence>
<keyword evidence="10" id="KW-0067">ATP-binding</keyword>
<dbReference type="InterPro" id="IPR036097">
    <property type="entry name" value="HisK_dim/P_sf"/>
</dbReference>
<dbReference type="Pfam" id="PF02518">
    <property type="entry name" value="HATPase_c"/>
    <property type="match status" value="1"/>
</dbReference>
<dbReference type="InterPro" id="IPR035965">
    <property type="entry name" value="PAS-like_dom_sf"/>
</dbReference>
<keyword evidence="5" id="KW-0597">Phosphoprotein</keyword>
<sequence length="676" mass="75776">MKKISMQELVERFSGLTLKNKIFISTLGVILIISAIIALLARWILVSSLTKELELRGVAIAYSIAERGAGYILDKDYPKLLSLAFEEAKLRERQHLITYIYILDKDGKVLCHTFTKPFPGKLAQANPVPEEADKSLRLIDLGKTSAYDIAVPIKEGLYRIGTVHVGLNKIHIDQLVSTLRFTFLGFISFVVVIIFWISHRLAKYITQPVSTLTRVSDELSKGNFDISLDLLAGGSDWNPSACPAYYNTDFPCWHFDLSTNDDNREADGRPNRQKCRDCHFYYKRDGDEVVQLGDSFRNMVWSIKLYRRKLRESEEKYKSLFDSGPDPVLVVSCDDFTIMDANPRVTELYGYSRNELIGEQFLRLGPESNGECIKAFEEYGGPSGCIYFPKIIHYRKGGTPVYVNMHACPITYKSQPSIIVAVNDITEIIEKDAQLVQAAKMKSLGEMSAGVAHEVNQPLNAIKMGSEYLALMAEQGRDVPASQLQEVAKEVSNQVDRAAEIISALRAFGRKSGFKTDKVDINAPIRSVLALVTKQFELQNIFIRLNLMDGLTKIVAEDNRLQQVMFNLVNNARDAIAEKRENLGLDSEDYINIDTYEDGKLVYVRVSDTGAGITEEVRNKIFEPFFSTKEVGYGMGLGLAITYGIVRDYKGSIDIESEPGNGTSFIISFPAAPNEN</sequence>
<evidence type="ECO:0000256" key="12">
    <source>
        <dbReference type="ARBA" id="ARBA00023012"/>
    </source>
</evidence>
<feature type="domain" description="PAS" evidence="16">
    <location>
        <begin position="313"/>
        <end position="362"/>
    </location>
</feature>
<dbReference type="SMART" id="SM00091">
    <property type="entry name" value="PAS"/>
    <property type="match status" value="1"/>
</dbReference>
<dbReference type="KEGG" id="dsa:Desal_1122"/>
<protein>
    <recommendedName>
        <fullName evidence="3">histidine kinase</fullName>
        <ecNumber evidence="3">2.7.13.3</ecNumber>
    </recommendedName>
</protein>
<evidence type="ECO:0000256" key="9">
    <source>
        <dbReference type="ARBA" id="ARBA00022777"/>
    </source>
</evidence>
<evidence type="ECO:0000259" key="15">
    <source>
        <dbReference type="PROSITE" id="PS50109"/>
    </source>
</evidence>
<evidence type="ECO:0000313" key="17">
    <source>
        <dbReference type="EMBL" id="ACS79185.1"/>
    </source>
</evidence>
<dbReference type="CDD" id="cd00082">
    <property type="entry name" value="HisKA"/>
    <property type="match status" value="1"/>
</dbReference>
<keyword evidence="4" id="KW-1003">Cell membrane</keyword>
<feature type="transmembrane region" description="Helical" evidence="14">
    <location>
        <begin position="22"/>
        <end position="45"/>
    </location>
</feature>
<accession>C6C122</accession>
<dbReference type="InterPro" id="IPR004358">
    <property type="entry name" value="Sig_transdc_His_kin-like_C"/>
</dbReference>
<keyword evidence="9 17" id="KW-0418">Kinase</keyword>
<dbReference type="InterPro" id="IPR003594">
    <property type="entry name" value="HATPase_dom"/>
</dbReference>
<comment type="subcellular location">
    <subcellularLocation>
        <location evidence="2">Cell membrane</location>
        <topology evidence="2">Multi-pass membrane protein</topology>
    </subcellularLocation>
</comment>
<evidence type="ECO:0000256" key="3">
    <source>
        <dbReference type="ARBA" id="ARBA00012438"/>
    </source>
</evidence>
<dbReference type="SUPFAM" id="SSF47384">
    <property type="entry name" value="Homodimeric domain of signal transducing histidine kinase"/>
    <property type="match status" value="1"/>
</dbReference>
<organism evidence="17 18">
    <name type="scientific">Maridesulfovibrio salexigens (strain ATCC 14822 / DSM 2638 / NCIMB 8403 / VKM B-1763)</name>
    <name type="common">Desulfovibrio salexigens</name>
    <dbReference type="NCBI Taxonomy" id="526222"/>
    <lineage>
        <taxon>Bacteria</taxon>
        <taxon>Pseudomonadati</taxon>
        <taxon>Thermodesulfobacteriota</taxon>
        <taxon>Desulfovibrionia</taxon>
        <taxon>Desulfovibrionales</taxon>
        <taxon>Desulfovibrionaceae</taxon>
        <taxon>Maridesulfovibrio</taxon>
    </lineage>
</organism>
<feature type="transmembrane region" description="Helical" evidence="14">
    <location>
        <begin position="179"/>
        <end position="198"/>
    </location>
</feature>
<dbReference type="PANTHER" id="PTHR43065:SF46">
    <property type="entry name" value="C4-DICARBOXYLATE TRANSPORT SENSOR PROTEIN DCTB"/>
    <property type="match status" value="1"/>
</dbReference>
<dbReference type="Proteomes" id="UP000002601">
    <property type="component" value="Chromosome"/>
</dbReference>
<evidence type="ECO:0000259" key="16">
    <source>
        <dbReference type="PROSITE" id="PS50112"/>
    </source>
</evidence>
<dbReference type="STRING" id="526222.Desal_1122"/>
<dbReference type="InterPro" id="IPR036890">
    <property type="entry name" value="HATPase_C_sf"/>
</dbReference>
<keyword evidence="12" id="KW-0902">Two-component regulatory system</keyword>
<keyword evidence="18" id="KW-1185">Reference proteome</keyword>
<dbReference type="EC" id="2.7.13.3" evidence="3"/>
<dbReference type="SUPFAM" id="SSF55785">
    <property type="entry name" value="PYP-like sensor domain (PAS domain)"/>
    <property type="match status" value="1"/>
</dbReference>
<dbReference type="Gene3D" id="1.10.287.130">
    <property type="match status" value="1"/>
</dbReference>
<dbReference type="PRINTS" id="PR00344">
    <property type="entry name" value="BCTRLSENSOR"/>
</dbReference>
<proteinExistence type="predicted"/>
<dbReference type="CDD" id="cd00130">
    <property type="entry name" value="PAS"/>
    <property type="match status" value="1"/>
</dbReference>
<evidence type="ECO:0000256" key="4">
    <source>
        <dbReference type="ARBA" id="ARBA00022475"/>
    </source>
</evidence>
<evidence type="ECO:0000256" key="10">
    <source>
        <dbReference type="ARBA" id="ARBA00022840"/>
    </source>
</evidence>
<dbReference type="Pfam" id="PF17203">
    <property type="entry name" value="sCache_3_2"/>
    <property type="match status" value="1"/>
</dbReference>
<keyword evidence="7 14" id="KW-0812">Transmembrane</keyword>
<evidence type="ECO:0000256" key="11">
    <source>
        <dbReference type="ARBA" id="ARBA00022989"/>
    </source>
</evidence>
<evidence type="ECO:0000256" key="2">
    <source>
        <dbReference type="ARBA" id="ARBA00004651"/>
    </source>
</evidence>
<dbReference type="Pfam" id="PF00512">
    <property type="entry name" value="HisKA"/>
    <property type="match status" value="1"/>
</dbReference>
<dbReference type="eggNOG" id="COG4191">
    <property type="taxonomic scope" value="Bacteria"/>
</dbReference>
<dbReference type="InterPro" id="IPR005467">
    <property type="entry name" value="His_kinase_dom"/>
</dbReference>
<dbReference type="GO" id="GO:0005524">
    <property type="term" value="F:ATP binding"/>
    <property type="evidence" value="ECO:0007669"/>
    <property type="project" value="UniProtKB-KW"/>
</dbReference>
<keyword evidence="13 14" id="KW-0472">Membrane</keyword>
<dbReference type="InterPro" id="IPR000014">
    <property type="entry name" value="PAS"/>
</dbReference>
<dbReference type="EMBL" id="CP001649">
    <property type="protein sequence ID" value="ACS79185.1"/>
    <property type="molecule type" value="Genomic_DNA"/>
</dbReference>
<evidence type="ECO:0000256" key="1">
    <source>
        <dbReference type="ARBA" id="ARBA00000085"/>
    </source>
</evidence>
<gene>
    <name evidence="17" type="ordered locus">Desal_1122</name>
</gene>
<dbReference type="GO" id="GO:0005886">
    <property type="term" value="C:plasma membrane"/>
    <property type="evidence" value="ECO:0007669"/>
    <property type="project" value="UniProtKB-SubCell"/>
</dbReference>
<dbReference type="PANTHER" id="PTHR43065">
    <property type="entry name" value="SENSOR HISTIDINE KINASE"/>
    <property type="match status" value="1"/>
</dbReference>
<evidence type="ECO:0000256" key="14">
    <source>
        <dbReference type="SAM" id="Phobius"/>
    </source>
</evidence>
<reference evidence="17 18" key="1">
    <citation type="submission" date="2009-06" db="EMBL/GenBank/DDBJ databases">
        <title>Complete sequence of Desulfovibrio salexigens DSM 2638.</title>
        <authorList>
            <consortium name="US DOE Joint Genome Institute"/>
            <person name="Lucas S."/>
            <person name="Copeland A."/>
            <person name="Lapidus A."/>
            <person name="Glavina del Rio T."/>
            <person name="Tice H."/>
            <person name="Bruce D."/>
            <person name="Goodwin L."/>
            <person name="Pitluck S."/>
            <person name="Munk A.C."/>
            <person name="Brettin T."/>
            <person name="Detter J.C."/>
            <person name="Han C."/>
            <person name="Tapia R."/>
            <person name="Larimer F."/>
            <person name="Land M."/>
            <person name="Hauser L."/>
            <person name="Kyrpides N."/>
            <person name="Anderson I."/>
            <person name="Wall J.D."/>
            <person name="Arkin A.P."/>
            <person name="Dehal P."/>
            <person name="Chivian D."/>
            <person name="Giles B."/>
            <person name="Hazen T.C."/>
        </authorList>
    </citation>
    <scope>NUCLEOTIDE SEQUENCE [LARGE SCALE GENOMIC DNA]</scope>
    <source>
        <strain evidence="18">ATCC 14822 / DSM 2638 / NCIMB 8403 / VKM B-1763</strain>
    </source>
</reference>
<name>C6C122_MARSD</name>
<dbReference type="Gene3D" id="6.10.340.10">
    <property type="match status" value="1"/>
</dbReference>
<dbReference type="NCBIfam" id="TIGR00229">
    <property type="entry name" value="sensory_box"/>
    <property type="match status" value="1"/>
</dbReference>
<keyword evidence="11 14" id="KW-1133">Transmembrane helix</keyword>
<dbReference type="Gene3D" id="3.30.450.20">
    <property type="entry name" value="PAS domain"/>
    <property type="match status" value="1"/>
</dbReference>
<comment type="catalytic activity">
    <reaction evidence="1">
        <text>ATP + protein L-histidine = ADP + protein N-phospho-L-histidine.</text>
        <dbReference type="EC" id="2.7.13.3"/>
    </reaction>
</comment>
<evidence type="ECO:0000256" key="6">
    <source>
        <dbReference type="ARBA" id="ARBA00022679"/>
    </source>
</evidence>
<dbReference type="PROSITE" id="PS50112">
    <property type="entry name" value="PAS"/>
    <property type="match status" value="1"/>
</dbReference>
<dbReference type="GO" id="GO:0000155">
    <property type="term" value="F:phosphorelay sensor kinase activity"/>
    <property type="evidence" value="ECO:0007669"/>
    <property type="project" value="InterPro"/>
</dbReference>
<keyword evidence="6" id="KW-0808">Transferase</keyword>
<evidence type="ECO:0000313" key="18">
    <source>
        <dbReference type="Proteomes" id="UP000002601"/>
    </source>
</evidence>
<dbReference type="Pfam" id="PF13426">
    <property type="entry name" value="PAS_9"/>
    <property type="match status" value="1"/>
</dbReference>
<dbReference type="SMART" id="SM00388">
    <property type="entry name" value="HisKA"/>
    <property type="match status" value="1"/>
</dbReference>
<dbReference type="HOGENOM" id="CLU_410352_0_0_7"/>
<dbReference type="SMART" id="SM00387">
    <property type="entry name" value="HATPase_c"/>
    <property type="match status" value="1"/>
</dbReference>
<dbReference type="SUPFAM" id="SSF55874">
    <property type="entry name" value="ATPase domain of HSP90 chaperone/DNA topoisomerase II/histidine kinase"/>
    <property type="match status" value="1"/>
</dbReference>
<evidence type="ECO:0000256" key="5">
    <source>
        <dbReference type="ARBA" id="ARBA00022553"/>
    </source>
</evidence>
<evidence type="ECO:0000256" key="13">
    <source>
        <dbReference type="ARBA" id="ARBA00023136"/>
    </source>
</evidence>
<dbReference type="InterPro" id="IPR033463">
    <property type="entry name" value="sCache_3"/>
</dbReference>
<dbReference type="AlphaFoldDB" id="C6C122"/>